<dbReference type="PANTHER" id="PTHR10196">
    <property type="entry name" value="SUGAR KINASE"/>
    <property type="match status" value="1"/>
</dbReference>
<evidence type="ECO:0000256" key="5">
    <source>
        <dbReference type="ARBA" id="ARBA00022840"/>
    </source>
</evidence>
<dbReference type="InterPro" id="IPR018485">
    <property type="entry name" value="FGGY_C"/>
</dbReference>
<dbReference type="AlphaFoldDB" id="A0A9W6PB50"/>
<comment type="similarity">
    <text evidence="1">Belongs to the FGGY kinase family.</text>
</comment>
<proteinExistence type="inferred from homology"/>
<dbReference type="InterPro" id="IPR018484">
    <property type="entry name" value="FGGY_N"/>
</dbReference>
<evidence type="ECO:0000256" key="1">
    <source>
        <dbReference type="ARBA" id="ARBA00009156"/>
    </source>
</evidence>
<keyword evidence="5" id="KW-0067">ATP-binding</keyword>
<accession>A0A9W6PB50</accession>
<name>A0A9W6PB50_9ACTN</name>
<keyword evidence="10" id="KW-1185">Reference proteome</keyword>
<keyword evidence="4 9" id="KW-0418">Kinase</keyword>
<keyword evidence="2" id="KW-0808">Transferase</keyword>
<feature type="domain" description="Carbohydrate kinase FGGY C-terminal" evidence="8">
    <location>
        <begin position="242"/>
        <end position="430"/>
    </location>
</feature>
<gene>
    <name evidence="9" type="ORF">Nans01_46850</name>
</gene>
<dbReference type="InterPro" id="IPR000577">
    <property type="entry name" value="Carb_kinase_FGGY"/>
</dbReference>
<dbReference type="GO" id="GO:0005524">
    <property type="term" value="F:ATP binding"/>
    <property type="evidence" value="ECO:0007669"/>
    <property type="project" value="UniProtKB-KW"/>
</dbReference>
<dbReference type="GO" id="GO:0019563">
    <property type="term" value="P:glycerol catabolic process"/>
    <property type="evidence" value="ECO:0007669"/>
    <property type="project" value="TreeGrafter"/>
</dbReference>
<dbReference type="GO" id="GO:0004370">
    <property type="term" value="F:glycerol kinase activity"/>
    <property type="evidence" value="ECO:0007669"/>
    <property type="project" value="TreeGrafter"/>
</dbReference>
<dbReference type="PANTHER" id="PTHR10196:SF69">
    <property type="entry name" value="GLYCEROL KINASE"/>
    <property type="match status" value="1"/>
</dbReference>
<dbReference type="PIRSF" id="PIRSF000538">
    <property type="entry name" value="GlpK"/>
    <property type="match status" value="1"/>
</dbReference>
<dbReference type="Proteomes" id="UP001165092">
    <property type="component" value="Unassembled WGS sequence"/>
</dbReference>
<keyword evidence="3" id="KW-0547">Nucleotide-binding</keyword>
<evidence type="ECO:0000256" key="2">
    <source>
        <dbReference type="ARBA" id="ARBA00022679"/>
    </source>
</evidence>
<evidence type="ECO:0000256" key="6">
    <source>
        <dbReference type="ARBA" id="ARBA00043149"/>
    </source>
</evidence>
<dbReference type="InterPro" id="IPR018483">
    <property type="entry name" value="Carb_kinase_FGGY_CS"/>
</dbReference>
<evidence type="ECO:0000256" key="3">
    <source>
        <dbReference type="ARBA" id="ARBA00022741"/>
    </source>
</evidence>
<dbReference type="RefSeq" id="WP_285761864.1">
    <property type="nucleotide sequence ID" value="NZ_BSQG01000013.1"/>
</dbReference>
<dbReference type="GO" id="GO:0005829">
    <property type="term" value="C:cytosol"/>
    <property type="evidence" value="ECO:0007669"/>
    <property type="project" value="TreeGrafter"/>
</dbReference>
<evidence type="ECO:0000256" key="4">
    <source>
        <dbReference type="ARBA" id="ARBA00022777"/>
    </source>
</evidence>
<evidence type="ECO:0000259" key="7">
    <source>
        <dbReference type="Pfam" id="PF00370"/>
    </source>
</evidence>
<reference evidence="9" key="1">
    <citation type="submission" date="2023-02" db="EMBL/GenBank/DDBJ databases">
        <title>Nocardiopsis ansamitocini NBRC 112285.</title>
        <authorList>
            <person name="Ichikawa N."/>
            <person name="Sato H."/>
            <person name="Tonouchi N."/>
        </authorList>
    </citation>
    <scope>NUCLEOTIDE SEQUENCE</scope>
    <source>
        <strain evidence="9">NBRC 112285</strain>
    </source>
</reference>
<dbReference type="Gene3D" id="3.30.420.40">
    <property type="match status" value="2"/>
</dbReference>
<feature type="domain" description="Carbohydrate kinase FGGY N-terminal" evidence="7">
    <location>
        <begin position="5"/>
        <end position="231"/>
    </location>
</feature>
<sequence length="485" mass="50935">MTPAILAIDQGTSGTKAAVVGADGRLLAEAYRPVAVSCPGPGIVEVDPHDLLSSVLDSGREALAAAATPVVGVSLANQGETVLAWDRSTGTPLSTCVVWQDRRATDTCARLAHVAERLAEISGLPLDPYFTAPKMRWLRDNVTAEGVVTSTDTWLLHHLTGAFVTDAATASRSMLLDVERVEWSDEAWDLFGLDGEQRPEVVPCDAVVGRTDAFGPSLPVAGVVVDQQAALWAQRATEVGAAKCTYGTGAFLVVNVGDRPVRSRSGLALSLAWEADGQRRWCLDGQVHTAGRAVAWLRDIGVLDDVAQIDALAAQVDDTAGVYFVPTLAGLAAPYWEPGVQGAFFGLTLAATRSHLVRAVCLGIAAQVADLAGAAAADLGTPVTTLKIDGGLTRSRVLAQLQADLLGAPVEVCTVTEATVLGAADFGMRALTGLPVALPANGRVVEPVQDRAWAAETLARWRTGLDLARRWNERLLGETPCTTSQ</sequence>
<dbReference type="PROSITE" id="PS00933">
    <property type="entry name" value="FGGY_KINASES_1"/>
    <property type="match status" value="1"/>
</dbReference>
<dbReference type="Pfam" id="PF00370">
    <property type="entry name" value="FGGY_N"/>
    <property type="match status" value="1"/>
</dbReference>
<dbReference type="EMBL" id="BSQG01000013">
    <property type="protein sequence ID" value="GLU50334.1"/>
    <property type="molecule type" value="Genomic_DNA"/>
</dbReference>
<protein>
    <recommendedName>
        <fullName evidence="6">ATP:glycerol 3-phosphotransferase</fullName>
    </recommendedName>
</protein>
<comment type="caution">
    <text evidence="9">The sequence shown here is derived from an EMBL/GenBank/DDBJ whole genome shotgun (WGS) entry which is preliminary data.</text>
</comment>
<dbReference type="SUPFAM" id="SSF53067">
    <property type="entry name" value="Actin-like ATPase domain"/>
    <property type="match status" value="2"/>
</dbReference>
<evidence type="ECO:0000313" key="10">
    <source>
        <dbReference type="Proteomes" id="UP001165092"/>
    </source>
</evidence>
<dbReference type="Pfam" id="PF02782">
    <property type="entry name" value="FGGY_C"/>
    <property type="match status" value="1"/>
</dbReference>
<evidence type="ECO:0000259" key="8">
    <source>
        <dbReference type="Pfam" id="PF02782"/>
    </source>
</evidence>
<dbReference type="InterPro" id="IPR043129">
    <property type="entry name" value="ATPase_NBD"/>
</dbReference>
<evidence type="ECO:0000313" key="9">
    <source>
        <dbReference type="EMBL" id="GLU50334.1"/>
    </source>
</evidence>
<organism evidence="9 10">
    <name type="scientific">Nocardiopsis ansamitocini</name>
    <dbReference type="NCBI Taxonomy" id="1670832"/>
    <lineage>
        <taxon>Bacteria</taxon>
        <taxon>Bacillati</taxon>
        <taxon>Actinomycetota</taxon>
        <taxon>Actinomycetes</taxon>
        <taxon>Streptosporangiales</taxon>
        <taxon>Nocardiopsidaceae</taxon>
        <taxon>Nocardiopsis</taxon>
    </lineage>
</organism>